<dbReference type="AlphaFoldDB" id="A0A8D5FF68"/>
<dbReference type="EMBL" id="AP024086">
    <property type="protein sequence ID" value="BCL59566.1"/>
    <property type="molecule type" value="Genomic_DNA"/>
</dbReference>
<evidence type="ECO:0000313" key="1">
    <source>
        <dbReference type="EMBL" id="BCL59566.1"/>
    </source>
</evidence>
<keyword evidence="2" id="KW-1185">Reference proteome</keyword>
<organism evidence="1 2">
    <name type="scientific">Desulfomarina profundi</name>
    <dbReference type="NCBI Taxonomy" id="2772557"/>
    <lineage>
        <taxon>Bacteria</taxon>
        <taxon>Pseudomonadati</taxon>
        <taxon>Thermodesulfobacteriota</taxon>
        <taxon>Desulfobulbia</taxon>
        <taxon>Desulfobulbales</taxon>
        <taxon>Desulfobulbaceae</taxon>
        <taxon>Desulfomarina</taxon>
    </lineage>
</organism>
<gene>
    <name evidence="1" type="ORF">DGMP_02590</name>
</gene>
<name>A0A8D5FF68_9BACT</name>
<reference evidence="1" key="1">
    <citation type="submission" date="2020-09" db="EMBL/GenBank/DDBJ databases">
        <title>Desulfogranum mesoprofundum gen. nov., sp. nov., a novel mesophilic, sulfate-reducing chemolithoautotroph isolated from a deep-sea hydrothermal vent chimney in the Suiyo Seamount.</title>
        <authorList>
            <person name="Hashimoto Y."/>
            <person name="Nakagawa S."/>
        </authorList>
    </citation>
    <scope>NUCLEOTIDE SEQUENCE</scope>
    <source>
        <strain evidence="1">KT2</strain>
    </source>
</reference>
<dbReference type="KEGG" id="dbk:DGMP_02590"/>
<evidence type="ECO:0000313" key="2">
    <source>
        <dbReference type="Proteomes" id="UP000826725"/>
    </source>
</evidence>
<protein>
    <submittedName>
        <fullName evidence="1">Uncharacterized protein</fullName>
    </submittedName>
</protein>
<sequence>MDYFSGKSPQTFGPAEIVGSVKHNLFSRPIVIFTQGVNIVTVQFFKVVHKQGWSQQVKKEKHGGRNCFHALWTPEWDGFIHCFPPVENHKKETETGKKKYDKVFRPEIIKPGHFPGKRGEKVDSVSPLDLHCVKEKVEEAVAADYGKDHQGAAGHQSNRS</sequence>
<dbReference type="Proteomes" id="UP000826725">
    <property type="component" value="Chromosome"/>
</dbReference>
<accession>A0A8D5FF68</accession>
<proteinExistence type="predicted"/>